<comment type="caution">
    <text evidence="1">The sequence shown here is derived from an EMBL/GenBank/DDBJ whole genome shotgun (WGS) entry which is preliminary data.</text>
</comment>
<sequence>MGVSLAGVMGWASCSAVPEASQRTDAMQCEVLHGVPKMIRTASYPAHSSAGEWFKDTMVGEVPVLIYTFDEQGNLLTEETTLSDSLPTSVLKYAYVAGTRCKEAAVGTLDTMVMIRIRYNYNQNQQLVGLEYTQTEEGSGREEYELNRKGYPVEVRQYRDNGILTCRIEKKYNRAGQMTQEKIFMYLDEGEKPVCTVRYYTYQGNGLAATLTEQHEWPTPKETRTAYTYEYDAHGNWIRRVEYNETLKTAWLTERHIEYYQ</sequence>
<evidence type="ECO:0000313" key="2">
    <source>
        <dbReference type="Proteomes" id="UP000823926"/>
    </source>
</evidence>
<dbReference type="Gene3D" id="2.180.10.10">
    <property type="entry name" value="RHS repeat-associated core"/>
    <property type="match status" value="1"/>
</dbReference>
<reference evidence="1" key="2">
    <citation type="submission" date="2021-04" db="EMBL/GenBank/DDBJ databases">
        <authorList>
            <person name="Gilroy R."/>
        </authorList>
    </citation>
    <scope>NUCLEOTIDE SEQUENCE</scope>
    <source>
        <strain evidence="1">ChiBcec15-1070</strain>
    </source>
</reference>
<reference evidence="1" key="1">
    <citation type="journal article" date="2021" name="PeerJ">
        <title>Extensive microbial diversity within the chicken gut microbiome revealed by metagenomics and culture.</title>
        <authorList>
            <person name="Gilroy R."/>
            <person name="Ravi A."/>
            <person name="Getino M."/>
            <person name="Pursley I."/>
            <person name="Horton D.L."/>
            <person name="Alikhan N.F."/>
            <person name="Baker D."/>
            <person name="Gharbi K."/>
            <person name="Hall N."/>
            <person name="Watson M."/>
            <person name="Adriaenssens E.M."/>
            <person name="Foster-Nyarko E."/>
            <person name="Jarju S."/>
            <person name="Secka A."/>
            <person name="Antonio M."/>
            <person name="Oren A."/>
            <person name="Chaudhuri R.R."/>
            <person name="La Ragione R."/>
            <person name="Hildebrand F."/>
            <person name="Pallen M.J."/>
        </authorList>
    </citation>
    <scope>NUCLEOTIDE SEQUENCE</scope>
    <source>
        <strain evidence="1">ChiBcec15-1070</strain>
    </source>
</reference>
<protein>
    <recommendedName>
        <fullName evidence="3">YD repeat (Two copies)</fullName>
    </recommendedName>
</protein>
<gene>
    <name evidence="1" type="ORF">H9888_05630</name>
</gene>
<accession>A0A9D1TXX1</accession>
<dbReference type="AlphaFoldDB" id="A0A9D1TXX1"/>
<dbReference type="Proteomes" id="UP000823926">
    <property type="component" value="Unassembled WGS sequence"/>
</dbReference>
<name>A0A9D1TXX1_9BACT</name>
<dbReference type="EMBL" id="DXHL01000026">
    <property type="protein sequence ID" value="HIW10968.1"/>
    <property type="molecule type" value="Genomic_DNA"/>
</dbReference>
<proteinExistence type="predicted"/>
<organism evidence="1 2">
    <name type="scientific">Candidatus Rikenella faecigallinarum</name>
    <dbReference type="NCBI Taxonomy" id="2838745"/>
    <lineage>
        <taxon>Bacteria</taxon>
        <taxon>Pseudomonadati</taxon>
        <taxon>Bacteroidota</taxon>
        <taxon>Bacteroidia</taxon>
        <taxon>Bacteroidales</taxon>
        <taxon>Rikenellaceae</taxon>
        <taxon>Rikenella</taxon>
    </lineage>
</organism>
<evidence type="ECO:0000313" key="1">
    <source>
        <dbReference type="EMBL" id="HIW10968.1"/>
    </source>
</evidence>
<evidence type="ECO:0008006" key="3">
    <source>
        <dbReference type="Google" id="ProtNLM"/>
    </source>
</evidence>